<keyword evidence="2" id="KW-1185">Reference proteome</keyword>
<gene>
    <name evidence="1" type="ORF">EVG20_g2068</name>
</gene>
<evidence type="ECO:0000313" key="2">
    <source>
        <dbReference type="Proteomes" id="UP000298327"/>
    </source>
</evidence>
<dbReference type="AlphaFoldDB" id="A0A4Y9Z914"/>
<dbReference type="EMBL" id="SEOQ01000074">
    <property type="protein sequence ID" value="TFY70934.1"/>
    <property type="molecule type" value="Genomic_DNA"/>
</dbReference>
<proteinExistence type="predicted"/>
<accession>A0A4Y9Z914</accession>
<organism evidence="1 2">
    <name type="scientific">Dentipellis fragilis</name>
    <dbReference type="NCBI Taxonomy" id="205917"/>
    <lineage>
        <taxon>Eukaryota</taxon>
        <taxon>Fungi</taxon>
        <taxon>Dikarya</taxon>
        <taxon>Basidiomycota</taxon>
        <taxon>Agaricomycotina</taxon>
        <taxon>Agaricomycetes</taxon>
        <taxon>Russulales</taxon>
        <taxon>Hericiaceae</taxon>
        <taxon>Dentipellis</taxon>
    </lineage>
</organism>
<reference evidence="1 2" key="1">
    <citation type="submission" date="2019-02" db="EMBL/GenBank/DDBJ databases">
        <title>Genome sequencing of the rare red list fungi Dentipellis fragilis.</title>
        <authorList>
            <person name="Buettner E."/>
            <person name="Kellner H."/>
        </authorList>
    </citation>
    <scope>NUCLEOTIDE SEQUENCE [LARGE SCALE GENOMIC DNA]</scope>
    <source>
        <strain evidence="1 2">DSM 105465</strain>
    </source>
</reference>
<name>A0A4Y9Z914_9AGAM</name>
<evidence type="ECO:0000313" key="1">
    <source>
        <dbReference type="EMBL" id="TFY70934.1"/>
    </source>
</evidence>
<sequence>MSPAAAATGPFPHLATAKALLLPLRDILHEKLRLVRAASSGRHDAVDGKRLRKRNLVAAEIRLDDIHPRAGIRVPILLLPHLDEEPLILLHTPHVRLILVVEPLVAQVDTERGLHAELALHGNARHAAVAQVHGEEAVPVRTGVVAEVDGGRGAVDERGVVELDPGGEVDPRLVALSCCHLRAQAGAVFALCLLPKMTKEAGTYTVIVDHACHAAEELEPLASRHLETVLAVAMGMEWYASVVVQGQFGGYYRKAEGSHGVVGWGRSVGGKYEGGTSVRADWFLYALSMDSMWRMLRRRASESVHGNSLAE</sequence>
<comment type="caution">
    <text evidence="1">The sequence shown here is derived from an EMBL/GenBank/DDBJ whole genome shotgun (WGS) entry which is preliminary data.</text>
</comment>
<dbReference type="Proteomes" id="UP000298327">
    <property type="component" value="Unassembled WGS sequence"/>
</dbReference>
<protein>
    <submittedName>
        <fullName evidence="1">Uncharacterized protein</fullName>
    </submittedName>
</protein>